<evidence type="ECO:0000256" key="2">
    <source>
        <dbReference type="ARBA" id="ARBA00023125"/>
    </source>
</evidence>
<dbReference type="InterPro" id="IPR036390">
    <property type="entry name" value="WH_DNA-bd_sf"/>
</dbReference>
<accession>A0A1G6XZ57</accession>
<evidence type="ECO:0000313" key="7">
    <source>
        <dbReference type="Proteomes" id="UP000198823"/>
    </source>
</evidence>
<dbReference type="Proteomes" id="UP000198823">
    <property type="component" value="Unassembled WGS sequence"/>
</dbReference>
<dbReference type="GO" id="GO:0003677">
    <property type="term" value="F:DNA binding"/>
    <property type="evidence" value="ECO:0007669"/>
    <property type="project" value="UniProtKB-KW"/>
</dbReference>
<name>A0A1G6XZ57_9BACL</name>
<dbReference type="STRING" id="426756.SAMN04488126_101237"/>
<dbReference type="InterPro" id="IPR000835">
    <property type="entry name" value="HTH_MarR-typ"/>
</dbReference>
<protein>
    <submittedName>
        <fullName evidence="6">DNA-binding transcriptional regulator, MarR family</fullName>
    </submittedName>
    <submittedName>
        <fullName evidence="5">MarR family transcriptional regulator</fullName>
    </submittedName>
</protein>
<feature type="domain" description="HTH marR-type" evidence="4">
    <location>
        <begin position="3"/>
        <end position="137"/>
    </location>
</feature>
<dbReference type="Gene3D" id="1.10.10.10">
    <property type="entry name" value="Winged helix-like DNA-binding domain superfamily/Winged helix DNA-binding domain"/>
    <property type="match status" value="1"/>
</dbReference>
<evidence type="ECO:0000259" key="4">
    <source>
        <dbReference type="PROSITE" id="PS50995"/>
    </source>
</evidence>
<gene>
    <name evidence="5" type="ORF">EJA12_12555</name>
    <name evidence="6" type="ORF">SAMN04488126_101237</name>
</gene>
<evidence type="ECO:0000313" key="5">
    <source>
        <dbReference type="EMBL" id="RSK25155.1"/>
    </source>
</evidence>
<reference evidence="5 8" key="2">
    <citation type="submission" date="2018-12" db="EMBL/GenBank/DDBJ databases">
        <title>Comparitive functional genomics of dry heat resistant strains isolated from the viking spacecraft.</title>
        <authorList>
            <person name="Seuylemezian A."/>
            <person name="Vaishampayan P."/>
        </authorList>
    </citation>
    <scope>NUCLEOTIDE SEQUENCE [LARGE SCALE GENOMIC DNA]</scope>
    <source>
        <strain evidence="5 8">M6-11</strain>
    </source>
</reference>
<reference evidence="6 7" key="1">
    <citation type="submission" date="2016-10" db="EMBL/GenBank/DDBJ databases">
        <authorList>
            <person name="de Groot N.N."/>
        </authorList>
    </citation>
    <scope>NUCLEOTIDE SEQUENCE [LARGE SCALE GENOMIC DNA]</scope>
    <source>
        <strain evidence="6 7">CGMCC 1.6762</strain>
    </source>
</reference>
<organism evidence="6 7">
    <name type="scientific">Bhargavaea beijingensis</name>
    <dbReference type="NCBI Taxonomy" id="426756"/>
    <lineage>
        <taxon>Bacteria</taxon>
        <taxon>Bacillati</taxon>
        <taxon>Bacillota</taxon>
        <taxon>Bacilli</taxon>
        <taxon>Bacillales</taxon>
        <taxon>Caryophanaceae</taxon>
        <taxon>Bhargavaea</taxon>
    </lineage>
</organism>
<keyword evidence="3" id="KW-0804">Transcription</keyword>
<sequence length="145" mass="16491">MKETDLFRLIHSTEAVTNEMVIRWTKAFRYNIGISPVLVLWELKTTGPQKQSVLAAKLGYTAAAITNIARKLVKEGMAERLSDEQDRRKVLLSITEKGEDVLREAQETGTRLRLNMFSVLSEEEVDRYLAINEKLLTALEPGLKE</sequence>
<keyword evidence="8" id="KW-1185">Reference proteome</keyword>
<dbReference type="PROSITE" id="PS50995">
    <property type="entry name" value="HTH_MARR_2"/>
    <property type="match status" value="1"/>
</dbReference>
<dbReference type="SUPFAM" id="SSF46785">
    <property type="entry name" value="Winged helix' DNA-binding domain"/>
    <property type="match status" value="1"/>
</dbReference>
<evidence type="ECO:0000256" key="1">
    <source>
        <dbReference type="ARBA" id="ARBA00023015"/>
    </source>
</evidence>
<dbReference type="PANTHER" id="PTHR42756">
    <property type="entry name" value="TRANSCRIPTIONAL REGULATOR, MARR"/>
    <property type="match status" value="1"/>
</dbReference>
<dbReference type="RefSeq" id="WP_092093425.1">
    <property type="nucleotide sequence ID" value="NZ_FNAR01000001.1"/>
</dbReference>
<keyword evidence="2 6" id="KW-0238">DNA-binding</keyword>
<dbReference type="SMART" id="SM00347">
    <property type="entry name" value="HTH_MARR"/>
    <property type="match status" value="1"/>
</dbReference>
<evidence type="ECO:0000256" key="3">
    <source>
        <dbReference type="ARBA" id="ARBA00023163"/>
    </source>
</evidence>
<dbReference type="AlphaFoldDB" id="A0A1G6XZ57"/>
<proteinExistence type="predicted"/>
<dbReference type="Pfam" id="PF01047">
    <property type="entry name" value="MarR"/>
    <property type="match status" value="1"/>
</dbReference>
<dbReference type="EMBL" id="RWGW01000020">
    <property type="protein sequence ID" value="RSK25155.1"/>
    <property type="molecule type" value="Genomic_DNA"/>
</dbReference>
<dbReference type="OrthoDB" id="166070at2"/>
<dbReference type="EMBL" id="FNAR01000001">
    <property type="protein sequence ID" value="SDD83311.1"/>
    <property type="molecule type" value="Genomic_DNA"/>
</dbReference>
<evidence type="ECO:0000313" key="8">
    <source>
        <dbReference type="Proteomes" id="UP000272481"/>
    </source>
</evidence>
<evidence type="ECO:0000313" key="6">
    <source>
        <dbReference type="EMBL" id="SDD83311.1"/>
    </source>
</evidence>
<dbReference type="PANTHER" id="PTHR42756:SF1">
    <property type="entry name" value="TRANSCRIPTIONAL REPRESSOR OF EMRAB OPERON"/>
    <property type="match status" value="1"/>
</dbReference>
<dbReference type="Proteomes" id="UP000272481">
    <property type="component" value="Unassembled WGS sequence"/>
</dbReference>
<dbReference type="GO" id="GO:0003700">
    <property type="term" value="F:DNA-binding transcription factor activity"/>
    <property type="evidence" value="ECO:0007669"/>
    <property type="project" value="InterPro"/>
</dbReference>
<dbReference type="InterPro" id="IPR036388">
    <property type="entry name" value="WH-like_DNA-bd_sf"/>
</dbReference>
<keyword evidence="1" id="KW-0805">Transcription regulation</keyword>
<dbReference type="PRINTS" id="PR00598">
    <property type="entry name" value="HTHMARR"/>
</dbReference>